<dbReference type="EMBL" id="MU855887">
    <property type="protein sequence ID" value="KAK3898752.1"/>
    <property type="molecule type" value="Genomic_DNA"/>
</dbReference>
<evidence type="ECO:0000256" key="1">
    <source>
        <dbReference type="SAM" id="MobiDB-lite"/>
    </source>
</evidence>
<name>A0AAN6MEF6_9PEZI</name>
<dbReference type="Proteomes" id="UP001303889">
    <property type="component" value="Unassembled WGS sequence"/>
</dbReference>
<feature type="compositionally biased region" description="Low complexity" evidence="1">
    <location>
        <begin position="65"/>
        <end position="76"/>
    </location>
</feature>
<protein>
    <recommendedName>
        <fullName evidence="2">Mmc1 C-terminal domain-containing protein</fullName>
    </recommendedName>
</protein>
<comment type="caution">
    <text evidence="3">The sequence shown here is derived from an EMBL/GenBank/DDBJ whole genome shotgun (WGS) entry which is preliminary data.</text>
</comment>
<dbReference type="InterPro" id="IPR056196">
    <property type="entry name" value="Mmc1_C"/>
</dbReference>
<reference evidence="3" key="2">
    <citation type="submission" date="2023-05" db="EMBL/GenBank/DDBJ databases">
        <authorList>
            <consortium name="Lawrence Berkeley National Laboratory"/>
            <person name="Steindorff A."/>
            <person name="Hensen N."/>
            <person name="Bonometti L."/>
            <person name="Westerberg I."/>
            <person name="Brannstrom I.O."/>
            <person name="Guillou S."/>
            <person name="Cros-Aarteil S."/>
            <person name="Calhoun S."/>
            <person name="Haridas S."/>
            <person name="Kuo A."/>
            <person name="Mondo S."/>
            <person name="Pangilinan J."/>
            <person name="Riley R."/>
            <person name="Labutti K."/>
            <person name="Andreopoulos B."/>
            <person name="Lipzen A."/>
            <person name="Chen C."/>
            <person name="Yanf M."/>
            <person name="Daum C."/>
            <person name="Ng V."/>
            <person name="Clum A."/>
            <person name="Ohm R."/>
            <person name="Martin F."/>
            <person name="Silar P."/>
            <person name="Natvig D."/>
            <person name="Lalanne C."/>
            <person name="Gautier V."/>
            <person name="Ament-Velasquez S.L."/>
            <person name="Kruys A."/>
            <person name="Hutchinson M.I."/>
            <person name="Powell A.J."/>
            <person name="Barry K."/>
            <person name="Miller A.N."/>
            <person name="Grigoriev I.V."/>
            <person name="Debuchy R."/>
            <person name="Gladieux P."/>
            <person name="Thoren M.H."/>
            <person name="Johannesson H."/>
        </authorList>
    </citation>
    <scope>NUCLEOTIDE SEQUENCE</scope>
    <source>
        <strain evidence="3">CBS 103.79</strain>
    </source>
</reference>
<feature type="region of interest" description="Disordered" evidence="1">
    <location>
        <begin position="12"/>
        <end position="33"/>
    </location>
</feature>
<dbReference type="Pfam" id="PF23867">
    <property type="entry name" value="Mmc1_N"/>
    <property type="match status" value="1"/>
</dbReference>
<dbReference type="PANTHER" id="PTHR38644">
    <property type="entry name" value="EXPRESSED PROTEIN"/>
    <property type="match status" value="1"/>
</dbReference>
<evidence type="ECO:0000259" key="2">
    <source>
        <dbReference type="Pfam" id="PF23868"/>
    </source>
</evidence>
<evidence type="ECO:0000313" key="3">
    <source>
        <dbReference type="EMBL" id="KAK3898752.1"/>
    </source>
</evidence>
<feature type="domain" description="Mmc1 C-terminal" evidence="2">
    <location>
        <begin position="388"/>
        <end position="588"/>
    </location>
</feature>
<dbReference type="AlphaFoldDB" id="A0AAN6MEF6"/>
<evidence type="ECO:0000313" key="4">
    <source>
        <dbReference type="Proteomes" id="UP001303889"/>
    </source>
</evidence>
<dbReference type="PANTHER" id="PTHR38644:SF1">
    <property type="entry name" value="EXPRESSED PROTEIN"/>
    <property type="match status" value="1"/>
</dbReference>
<organism evidence="3 4">
    <name type="scientific">Staphylotrichum tortipilum</name>
    <dbReference type="NCBI Taxonomy" id="2831512"/>
    <lineage>
        <taxon>Eukaryota</taxon>
        <taxon>Fungi</taxon>
        <taxon>Dikarya</taxon>
        <taxon>Ascomycota</taxon>
        <taxon>Pezizomycotina</taxon>
        <taxon>Sordariomycetes</taxon>
        <taxon>Sordariomycetidae</taxon>
        <taxon>Sordariales</taxon>
        <taxon>Chaetomiaceae</taxon>
        <taxon>Staphylotrichum</taxon>
    </lineage>
</organism>
<proteinExistence type="predicted"/>
<reference evidence="3" key="1">
    <citation type="journal article" date="2023" name="Mol. Phylogenet. Evol.">
        <title>Genome-scale phylogeny and comparative genomics of the fungal order Sordariales.</title>
        <authorList>
            <person name="Hensen N."/>
            <person name="Bonometti L."/>
            <person name="Westerberg I."/>
            <person name="Brannstrom I.O."/>
            <person name="Guillou S."/>
            <person name="Cros-Aarteil S."/>
            <person name="Calhoun S."/>
            <person name="Haridas S."/>
            <person name="Kuo A."/>
            <person name="Mondo S."/>
            <person name="Pangilinan J."/>
            <person name="Riley R."/>
            <person name="LaButti K."/>
            <person name="Andreopoulos B."/>
            <person name="Lipzen A."/>
            <person name="Chen C."/>
            <person name="Yan M."/>
            <person name="Daum C."/>
            <person name="Ng V."/>
            <person name="Clum A."/>
            <person name="Steindorff A."/>
            <person name="Ohm R.A."/>
            <person name="Martin F."/>
            <person name="Silar P."/>
            <person name="Natvig D.O."/>
            <person name="Lalanne C."/>
            <person name="Gautier V."/>
            <person name="Ament-Velasquez S.L."/>
            <person name="Kruys A."/>
            <person name="Hutchinson M.I."/>
            <person name="Powell A.J."/>
            <person name="Barry K."/>
            <person name="Miller A.N."/>
            <person name="Grigoriev I.V."/>
            <person name="Debuchy R."/>
            <person name="Gladieux P."/>
            <person name="Hiltunen Thoren M."/>
            <person name="Johannesson H."/>
        </authorList>
    </citation>
    <scope>NUCLEOTIDE SEQUENCE</scope>
    <source>
        <strain evidence="3">CBS 103.79</strain>
    </source>
</reference>
<sequence length="640" mass="68736">MPPALGLQRALGRARSRLQHKTPTITSTIPQPTHPTRSICLLCSLSRPQPAPQRLQPTSHRHHSTTTTSKPPTSKTARQDLHTSLLALHAHPSSRSLNTNPSRLQLALRNLSEPPGHESVRVAVLSVSPRSDATARRLLRLVLADPLRQDADAWEGVLLNGPGEGQEGVGEMVVKVAGRGDKGPSGEDGGMRPREGVVPEVWVTAPGLEGAGLEMLVARVGKGAADEAVLVPTVGAAAAAGTPVHMALLVGDGVRGAAEVLALPRGEGRDVIAAAVNFEEAAGADLAECELVPVNVDTAGEGLELFRADVKNAIKYETLWSEAGVGRITEWLRKGVLPNDEGVTKPPVRNLIGSVLRQARTAIQEEEARDLAAERRTKVSPGAVAALDQALADWSQVAHQELQWQLDYAFTNGPWRKLSWWKLFWRADDVSMVTSEVVSLRFLPRSEMHLVYLAGRIEEVGAVQGQHGQPLYAGPALPPPSSGPHRHDTAPLPNSISNWPTHIPFTRAYLQDKTVPALQALAQKLVVQSAGLAGLSTALAGLSYLSALGAYECGAIAALGIALSFRRLQRGWDAAREYWEGEVREEGRKAIRATEASVAEVLDKAGRRPSPQADRSVELGGLRELEELVRRAEEAHAKMK</sequence>
<accession>A0AAN6MEF6</accession>
<feature type="compositionally biased region" description="Low complexity" evidence="1">
    <location>
        <begin position="22"/>
        <end position="33"/>
    </location>
</feature>
<dbReference type="Pfam" id="PF23868">
    <property type="entry name" value="Mmc1_C"/>
    <property type="match status" value="1"/>
</dbReference>
<feature type="region of interest" description="Disordered" evidence="1">
    <location>
        <begin position="48"/>
        <end position="77"/>
    </location>
</feature>
<gene>
    <name evidence="3" type="ORF">C8A05DRAFT_18726</name>
</gene>
<keyword evidence="4" id="KW-1185">Reference proteome</keyword>